<protein>
    <recommendedName>
        <fullName evidence="7">Fe2OG dioxygenase domain-containing protein</fullName>
    </recommendedName>
</protein>
<dbReference type="GO" id="GO:0005506">
    <property type="term" value="F:iron ion binding"/>
    <property type="evidence" value="ECO:0007669"/>
    <property type="project" value="InterPro"/>
</dbReference>
<accession>A0A9J6FWH3</accession>
<dbReference type="InterPro" id="IPR006620">
    <property type="entry name" value="Pro_4_hyd_alph"/>
</dbReference>
<evidence type="ECO:0000259" key="7">
    <source>
        <dbReference type="PROSITE" id="PS51471"/>
    </source>
</evidence>
<keyword evidence="6" id="KW-0408">Iron</keyword>
<reference evidence="8 9" key="1">
    <citation type="journal article" date="2020" name="Cell">
        <title>Large-Scale Comparative Analyses of Tick Genomes Elucidate Their Genetic Diversity and Vector Capacities.</title>
        <authorList>
            <consortium name="Tick Genome and Microbiome Consortium (TIGMIC)"/>
            <person name="Jia N."/>
            <person name="Wang J."/>
            <person name="Shi W."/>
            <person name="Du L."/>
            <person name="Sun Y."/>
            <person name="Zhan W."/>
            <person name="Jiang J.F."/>
            <person name="Wang Q."/>
            <person name="Zhang B."/>
            <person name="Ji P."/>
            <person name="Bell-Sakyi L."/>
            <person name="Cui X.M."/>
            <person name="Yuan T.T."/>
            <person name="Jiang B.G."/>
            <person name="Yang W.F."/>
            <person name="Lam T.T."/>
            <person name="Chang Q.C."/>
            <person name="Ding S.J."/>
            <person name="Wang X.J."/>
            <person name="Zhu J.G."/>
            <person name="Ruan X.D."/>
            <person name="Zhao L."/>
            <person name="Wei J.T."/>
            <person name="Ye R.Z."/>
            <person name="Que T.C."/>
            <person name="Du C.H."/>
            <person name="Zhou Y.H."/>
            <person name="Cheng J.X."/>
            <person name="Dai P.F."/>
            <person name="Guo W.B."/>
            <person name="Han X.H."/>
            <person name="Huang E.J."/>
            <person name="Li L.F."/>
            <person name="Wei W."/>
            <person name="Gao Y.C."/>
            <person name="Liu J.Z."/>
            <person name="Shao H.Z."/>
            <person name="Wang X."/>
            <person name="Wang C.C."/>
            <person name="Yang T.C."/>
            <person name="Huo Q.B."/>
            <person name="Li W."/>
            <person name="Chen H.Y."/>
            <person name="Chen S.E."/>
            <person name="Zhou L.G."/>
            <person name="Ni X.B."/>
            <person name="Tian J.H."/>
            <person name="Sheng Y."/>
            <person name="Liu T."/>
            <person name="Pan Y.S."/>
            <person name="Xia L.Y."/>
            <person name="Li J."/>
            <person name="Zhao F."/>
            <person name="Cao W.C."/>
        </authorList>
    </citation>
    <scope>NUCLEOTIDE SEQUENCE [LARGE SCALE GENOMIC DNA]</scope>
    <source>
        <strain evidence="8">HaeL-2018</strain>
    </source>
</reference>
<evidence type="ECO:0000313" key="8">
    <source>
        <dbReference type="EMBL" id="KAH9367123.1"/>
    </source>
</evidence>
<dbReference type="VEuPathDB" id="VectorBase:HLOH_054633"/>
<dbReference type="Proteomes" id="UP000821853">
    <property type="component" value="Chromosome 2"/>
</dbReference>
<evidence type="ECO:0000256" key="3">
    <source>
        <dbReference type="ARBA" id="ARBA00022896"/>
    </source>
</evidence>
<dbReference type="PANTHER" id="PTHR10869">
    <property type="entry name" value="PROLYL 4-HYDROXYLASE ALPHA SUBUNIT"/>
    <property type="match status" value="1"/>
</dbReference>
<gene>
    <name evidence="8" type="ORF">HPB48_020076</name>
</gene>
<dbReference type="EMBL" id="JABSTR010000004">
    <property type="protein sequence ID" value="KAH9367123.1"/>
    <property type="molecule type" value="Genomic_DNA"/>
</dbReference>
<dbReference type="OMA" id="EPLFWAT"/>
<dbReference type="Pfam" id="PF13640">
    <property type="entry name" value="2OG-FeII_Oxy_3"/>
    <property type="match status" value="1"/>
</dbReference>
<evidence type="ECO:0000256" key="2">
    <source>
        <dbReference type="ARBA" id="ARBA00022723"/>
    </source>
</evidence>
<dbReference type="GO" id="GO:0005783">
    <property type="term" value="C:endoplasmic reticulum"/>
    <property type="evidence" value="ECO:0007669"/>
    <property type="project" value="TreeGrafter"/>
</dbReference>
<dbReference type="InterPro" id="IPR045054">
    <property type="entry name" value="P4HA-like"/>
</dbReference>
<dbReference type="AlphaFoldDB" id="A0A9J6FWH3"/>
<keyword evidence="3" id="KW-0847">Vitamin C</keyword>
<evidence type="ECO:0000313" key="9">
    <source>
        <dbReference type="Proteomes" id="UP000821853"/>
    </source>
</evidence>
<dbReference type="InterPro" id="IPR044862">
    <property type="entry name" value="Pro_4_hyd_alph_FE2OG_OXY"/>
</dbReference>
<organism evidence="8 9">
    <name type="scientific">Haemaphysalis longicornis</name>
    <name type="common">Bush tick</name>
    <dbReference type="NCBI Taxonomy" id="44386"/>
    <lineage>
        <taxon>Eukaryota</taxon>
        <taxon>Metazoa</taxon>
        <taxon>Ecdysozoa</taxon>
        <taxon>Arthropoda</taxon>
        <taxon>Chelicerata</taxon>
        <taxon>Arachnida</taxon>
        <taxon>Acari</taxon>
        <taxon>Parasitiformes</taxon>
        <taxon>Ixodida</taxon>
        <taxon>Ixodoidea</taxon>
        <taxon>Ixodidae</taxon>
        <taxon>Haemaphysalinae</taxon>
        <taxon>Haemaphysalis</taxon>
    </lineage>
</organism>
<comment type="cofactor">
    <cofactor evidence="1">
        <name>L-ascorbate</name>
        <dbReference type="ChEBI" id="CHEBI:38290"/>
    </cofactor>
</comment>
<evidence type="ECO:0000256" key="4">
    <source>
        <dbReference type="ARBA" id="ARBA00022964"/>
    </source>
</evidence>
<dbReference type="OrthoDB" id="420380at2759"/>
<proteinExistence type="predicted"/>
<evidence type="ECO:0000256" key="5">
    <source>
        <dbReference type="ARBA" id="ARBA00023002"/>
    </source>
</evidence>
<dbReference type="SMART" id="SM00702">
    <property type="entry name" value="P4Hc"/>
    <property type="match status" value="1"/>
</dbReference>
<dbReference type="GO" id="GO:0031418">
    <property type="term" value="F:L-ascorbic acid binding"/>
    <property type="evidence" value="ECO:0007669"/>
    <property type="project" value="UniProtKB-KW"/>
</dbReference>
<dbReference type="InterPro" id="IPR005123">
    <property type="entry name" value="Oxoglu/Fe-dep_dioxygenase_dom"/>
</dbReference>
<evidence type="ECO:0000256" key="1">
    <source>
        <dbReference type="ARBA" id="ARBA00001961"/>
    </source>
</evidence>
<feature type="domain" description="Fe2OG dioxygenase" evidence="7">
    <location>
        <begin position="80"/>
        <end position="203"/>
    </location>
</feature>
<keyword evidence="4" id="KW-0223">Dioxygenase</keyword>
<keyword evidence="9" id="KW-1185">Reference proteome</keyword>
<keyword evidence="5" id="KW-0560">Oxidoreductase</keyword>
<name>A0A9J6FWH3_HAELO</name>
<evidence type="ECO:0000256" key="6">
    <source>
        <dbReference type="ARBA" id="ARBA00023004"/>
    </source>
</evidence>
<dbReference type="PROSITE" id="PS51471">
    <property type="entry name" value="FE2OG_OXY"/>
    <property type="match status" value="1"/>
</dbReference>
<dbReference type="Gene3D" id="2.60.120.620">
    <property type="entry name" value="q2cbj1_9rhob like domain"/>
    <property type="match status" value="1"/>
</dbReference>
<dbReference type="GO" id="GO:0004656">
    <property type="term" value="F:procollagen-proline 4-dioxygenase activity"/>
    <property type="evidence" value="ECO:0007669"/>
    <property type="project" value="TreeGrafter"/>
</dbReference>
<sequence>MWPVASGALSSTAESAIERCVVFCTLWHRRCRLLCLHTACPLHVSPQPAEPLFWATAKQEISLSRISRRIAVATNLSLESAEEYQVSNYGLGGHYTPHVDSRSFRQIASTQLQERGNRLATMLFFLSDVMAGGATAFVELGIAVKPRAGDALFWFDVEPYEGSDFPQHFSFWHQKRAPDLKTMHVGCPVLRGSKWIATKWIHEKGNVVVNYDFPG</sequence>
<dbReference type="PANTHER" id="PTHR10869:SF244">
    <property type="entry name" value="PROLYL 4-HYDROXYLASE SUBUNIT ALPHA-2"/>
    <property type="match status" value="1"/>
</dbReference>
<keyword evidence="2" id="KW-0479">Metal-binding</keyword>
<comment type="caution">
    <text evidence="8">The sequence shown here is derived from an EMBL/GenBank/DDBJ whole genome shotgun (WGS) entry which is preliminary data.</text>
</comment>